<evidence type="ECO:0000313" key="1">
    <source>
        <dbReference type="EMBL" id="WMC12168.1"/>
    </source>
</evidence>
<protein>
    <submittedName>
        <fullName evidence="1">CPXCG motif-containing cysteine-rich protein</fullName>
    </submittedName>
</protein>
<dbReference type="EMBL" id="CP118224">
    <property type="protein sequence ID" value="WMC12168.1"/>
    <property type="molecule type" value="Genomic_DNA"/>
</dbReference>
<name>A0AA50KRZ3_9GAMM</name>
<dbReference type="InterPro" id="IPR025990">
    <property type="entry name" value="zinc_ribbon_bacterial"/>
</dbReference>
<reference evidence="1 2" key="1">
    <citation type="submission" date="2023-02" db="EMBL/GenBank/DDBJ databases">
        <title>Complete genome sequence of a novel bacterium Oceanimonas sp. NTOU-MSR1 isolated from marine coast sediment.</title>
        <authorList>
            <person name="Yang H.-T."/>
            <person name="Chen Y.-L."/>
            <person name="Ho Y.-N."/>
        </authorList>
    </citation>
    <scope>NUCLEOTIDE SEQUENCE [LARGE SCALE GENOMIC DNA]</scope>
    <source>
        <strain evidence="1 2">NTOU-MSR1</strain>
    </source>
</reference>
<evidence type="ECO:0000313" key="2">
    <source>
        <dbReference type="Proteomes" id="UP001223802"/>
    </source>
</evidence>
<dbReference type="PIRSF" id="PIRSF037225">
    <property type="entry name" value="UCP037225"/>
    <property type="match status" value="1"/>
</dbReference>
<sequence length="67" mass="7775">MRDYFEQSIVCPHCGHHTRIAVDASGGDQDYYEDCQACCNAMRIRLICHEDSDEVEVRVDADDEQYF</sequence>
<dbReference type="Proteomes" id="UP001223802">
    <property type="component" value="Chromosome"/>
</dbReference>
<dbReference type="AlphaFoldDB" id="A0AA50KRZ3"/>
<dbReference type="KEGG" id="ope:PU634_07340"/>
<keyword evidence="2" id="KW-1185">Reference proteome</keyword>
<gene>
    <name evidence="1" type="ORF">PU634_07340</name>
</gene>
<dbReference type="InterPro" id="IPR017143">
    <property type="entry name" value="UCP037225"/>
</dbReference>
<dbReference type="Pfam" id="PF14255">
    <property type="entry name" value="Zn_ribbon_21"/>
    <property type="match status" value="1"/>
</dbReference>
<proteinExistence type="predicted"/>
<dbReference type="RefSeq" id="WP_306763402.1">
    <property type="nucleotide sequence ID" value="NZ_CP118224.1"/>
</dbReference>
<accession>A0AA50KRZ3</accession>
<organism evidence="1 2">
    <name type="scientific">Oceanimonas pelagia</name>
    <dbReference type="NCBI Taxonomy" id="3028314"/>
    <lineage>
        <taxon>Bacteria</taxon>
        <taxon>Pseudomonadati</taxon>
        <taxon>Pseudomonadota</taxon>
        <taxon>Gammaproteobacteria</taxon>
        <taxon>Aeromonadales</taxon>
        <taxon>Aeromonadaceae</taxon>
        <taxon>Oceanimonas</taxon>
    </lineage>
</organism>